<accession>A0A0H2RHT3</accession>
<sequence length="80" mass="8760">MSTGSRSSGDGTYLSQVDSFINVSEDQAPFRHESIGAIHCDRKSRRPVRPRKTPSLDMPVGGLALCLACFLVLRGQKHCN</sequence>
<evidence type="ECO:0000313" key="2">
    <source>
        <dbReference type="Proteomes" id="UP000053477"/>
    </source>
</evidence>
<dbReference type="AlphaFoldDB" id="A0A0H2RHT3"/>
<name>A0A0H2RHT3_9AGAM</name>
<organism evidence="1 2">
    <name type="scientific">Schizopora paradoxa</name>
    <dbReference type="NCBI Taxonomy" id="27342"/>
    <lineage>
        <taxon>Eukaryota</taxon>
        <taxon>Fungi</taxon>
        <taxon>Dikarya</taxon>
        <taxon>Basidiomycota</taxon>
        <taxon>Agaricomycotina</taxon>
        <taxon>Agaricomycetes</taxon>
        <taxon>Hymenochaetales</taxon>
        <taxon>Schizoporaceae</taxon>
        <taxon>Schizopora</taxon>
    </lineage>
</organism>
<dbReference type="EMBL" id="KQ086007">
    <property type="protein sequence ID" value="KLO11167.1"/>
    <property type="molecule type" value="Genomic_DNA"/>
</dbReference>
<protein>
    <submittedName>
        <fullName evidence="1">Uncharacterized protein</fullName>
    </submittedName>
</protein>
<reference evidence="1 2" key="1">
    <citation type="submission" date="2015-04" db="EMBL/GenBank/DDBJ databases">
        <title>Complete genome sequence of Schizopora paradoxa KUC8140, a cosmopolitan wood degrader in East Asia.</title>
        <authorList>
            <consortium name="DOE Joint Genome Institute"/>
            <person name="Min B."/>
            <person name="Park H."/>
            <person name="Jang Y."/>
            <person name="Kim J.-J."/>
            <person name="Kim K.H."/>
            <person name="Pangilinan J."/>
            <person name="Lipzen A."/>
            <person name="Riley R."/>
            <person name="Grigoriev I.V."/>
            <person name="Spatafora J.W."/>
            <person name="Choi I.-G."/>
        </authorList>
    </citation>
    <scope>NUCLEOTIDE SEQUENCE [LARGE SCALE GENOMIC DNA]</scope>
    <source>
        <strain evidence="1 2">KUC8140</strain>
    </source>
</reference>
<evidence type="ECO:0000313" key="1">
    <source>
        <dbReference type="EMBL" id="KLO11167.1"/>
    </source>
</evidence>
<proteinExistence type="predicted"/>
<dbReference type="InParanoid" id="A0A0H2RHT3"/>
<dbReference type="Proteomes" id="UP000053477">
    <property type="component" value="Unassembled WGS sequence"/>
</dbReference>
<keyword evidence="2" id="KW-1185">Reference proteome</keyword>
<gene>
    <name evidence="1" type="ORF">SCHPADRAFT_484965</name>
</gene>